<feature type="transmembrane region" description="Helical" evidence="10">
    <location>
        <begin position="242"/>
        <end position="264"/>
    </location>
</feature>
<evidence type="ECO:0000259" key="13">
    <source>
        <dbReference type="Pfam" id="PF04039"/>
    </source>
</evidence>
<evidence type="ECO:0000313" key="16">
    <source>
        <dbReference type="EMBL" id="RRS05660.1"/>
    </source>
</evidence>
<dbReference type="PRINTS" id="PR01434">
    <property type="entry name" value="NADHDHGNASE5"/>
</dbReference>
<dbReference type="EMBL" id="RSED01000003">
    <property type="protein sequence ID" value="RRS05660.1"/>
    <property type="molecule type" value="Genomic_DNA"/>
</dbReference>
<feature type="transmembrane region" description="Helical" evidence="10">
    <location>
        <begin position="132"/>
        <end position="150"/>
    </location>
</feature>
<feature type="transmembrane region" description="Helical" evidence="10">
    <location>
        <begin position="76"/>
        <end position="96"/>
    </location>
</feature>
<dbReference type="AlphaFoldDB" id="A0A426VG17"/>
<proteinExistence type="predicted"/>
<dbReference type="Proteomes" id="UP000269265">
    <property type="component" value="Unassembled WGS sequence"/>
</dbReference>
<dbReference type="InterPro" id="IPR001750">
    <property type="entry name" value="ND/Mrp_TM"/>
</dbReference>
<keyword evidence="3" id="KW-0050">Antiport</keyword>
<feature type="transmembrane region" description="Helical" evidence="10">
    <location>
        <begin position="767"/>
        <end position="785"/>
    </location>
</feature>
<evidence type="ECO:0000259" key="14">
    <source>
        <dbReference type="Pfam" id="PF13244"/>
    </source>
</evidence>
<feature type="domain" description="NADH:quinone oxidoreductase/Mrp antiporter transmembrane" evidence="11">
    <location>
        <begin position="126"/>
        <end position="399"/>
    </location>
</feature>
<gene>
    <name evidence="16" type="ORF">EIP75_03960</name>
</gene>
<dbReference type="Pfam" id="PF00662">
    <property type="entry name" value="Proton_antipo_N"/>
    <property type="match status" value="1"/>
</dbReference>
<feature type="transmembrane region" description="Helical" evidence="10">
    <location>
        <begin position="31"/>
        <end position="56"/>
    </location>
</feature>
<evidence type="ECO:0000256" key="5">
    <source>
        <dbReference type="ARBA" id="ARBA00022692"/>
    </source>
</evidence>
<reference evidence="16 17" key="1">
    <citation type="submission" date="2018-12" db="EMBL/GenBank/DDBJ databases">
        <title>The whole draft genome of Aquabacterium sp. SJQ9.</title>
        <authorList>
            <person name="Sun L."/>
            <person name="Gao X."/>
            <person name="Chen W."/>
            <person name="Huang K."/>
        </authorList>
    </citation>
    <scope>NUCLEOTIDE SEQUENCE [LARGE SCALE GENOMIC DNA]</scope>
    <source>
        <strain evidence="16 17">SJQ9</strain>
    </source>
</reference>
<feature type="domain" description="MrpA C-terminal/MbhE" evidence="15">
    <location>
        <begin position="706"/>
        <end position="802"/>
    </location>
</feature>
<evidence type="ECO:0000256" key="9">
    <source>
        <dbReference type="RuleBase" id="RU000320"/>
    </source>
</evidence>
<comment type="caution">
    <text evidence="16">The sequence shown here is derived from an EMBL/GenBank/DDBJ whole genome shotgun (WGS) entry which is preliminary data.</text>
</comment>
<dbReference type="GO" id="GO:0006811">
    <property type="term" value="P:monoatomic ion transport"/>
    <property type="evidence" value="ECO:0007669"/>
    <property type="project" value="UniProtKB-KW"/>
</dbReference>
<protein>
    <submittedName>
        <fullName evidence="16">Monovalent cation/H+ antiporter subunit A</fullName>
    </submittedName>
</protein>
<feature type="transmembrane region" description="Helical" evidence="10">
    <location>
        <begin position="935"/>
        <end position="957"/>
    </location>
</feature>
<dbReference type="Pfam" id="PF00361">
    <property type="entry name" value="Proton_antipo_M"/>
    <property type="match status" value="1"/>
</dbReference>
<evidence type="ECO:0000256" key="10">
    <source>
        <dbReference type="SAM" id="Phobius"/>
    </source>
</evidence>
<dbReference type="RefSeq" id="WP_125242227.1">
    <property type="nucleotide sequence ID" value="NZ_RSED01000003.1"/>
</dbReference>
<feature type="transmembrane region" description="Helical" evidence="10">
    <location>
        <begin position="637"/>
        <end position="657"/>
    </location>
</feature>
<keyword evidence="4" id="KW-1003">Cell membrane</keyword>
<feature type="transmembrane region" description="Helical" evidence="10">
    <location>
        <begin position="825"/>
        <end position="847"/>
    </location>
</feature>
<dbReference type="OrthoDB" id="9811798at2"/>
<feature type="transmembrane region" description="Helical" evidence="10">
    <location>
        <begin position="205"/>
        <end position="230"/>
    </location>
</feature>
<feature type="domain" description="MrpA C-terminal/MbhD" evidence="14">
    <location>
        <begin position="621"/>
        <end position="686"/>
    </location>
</feature>
<keyword evidence="5 9" id="KW-0812">Transmembrane</keyword>
<keyword evidence="2" id="KW-0813">Transport</keyword>
<evidence type="ECO:0000256" key="8">
    <source>
        <dbReference type="ARBA" id="ARBA00023136"/>
    </source>
</evidence>
<dbReference type="Pfam" id="PF04039">
    <property type="entry name" value="MnhB"/>
    <property type="match status" value="1"/>
</dbReference>
<feature type="transmembrane region" description="Helical" evidence="10">
    <location>
        <begin position="612"/>
        <end position="630"/>
    </location>
</feature>
<feature type="transmembrane region" description="Helical" evidence="10">
    <location>
        <begin position="6"/>
        <end position="24"/>
    </location>
</feature>
<organism evidence="16 17">
    <name type="scientific">Aquabacterium soli</name>
    <dbReference type="NCBI Taxonomy" id="2493092"/>
    <lineage>
        <taxon>Bacteria</taxon>
        <taxon>Pseudomonadati</taxon>
        <taxon>Pseudomonadota</taxon>
        <taxon>Betaproteobacteria</taxon>
        <taxon>Burkholderiales</taxon>
        <taxon>Aquabacterium</taxon>
    </lineage>
</organism>
<dbReference type="InterPro" id="IPR050616">
    <property type="entry name" value="CPA3_Na-H_Antiporter_A"/>
</dbReference>
<dbReference type="InterPro" id="IPR007182">
    <property type="entry name" value="MnhB"/>
</dbReference>
<dbReference type="Pfam" id="PF20501">
    <property type="entry name" value="MbhE"/>
    <property type="match status" value="1"/>
</dbReference>
<dbReference type="InterPro" id="IPR025383">
    <property type="entry name" value="MrpA_C/MbhD"/>
</dbReference>
<keyword evidence="17" id="KW-1185">Reference proteome</keyword>
<evidence type="ECO:0000256" key="3">
    <source>
        <dbReference type="ARBA" id="ARBA00022449"/>
    </source>
</evidence>
<feature type="transmembrane region" description="Helical" evidence="10">
    <location>
        <begin position="162"/>
        <end position="185"/>
    </location>
</feature>
<dbReference type="PANTHER" id="PTHR43373">
    <property type="entry name" value="NA(+)/H(+) ANTIPORTER SUBUNIT"/>
    <property type="match status" value="1"/>
</dbReference>
<name>A0A426VG17_9BURK</name>
<dbReference type="Pfam" id="PF13244">
    <property type="entry name" value="MbhD"/>
    <property type="match status" value="1"/>
</dbReference>
<evidence type="ECO:0000256" key="7">
    <source>
        <dbReference type="ARBA" id="ARBA00023065"/>
    </source>
</evidence>
<feature type="domain" description="Na+/H+ antiporter MnhB subunit-related protein" evidence="13">
    <location>
        <begin position="829"/>
        <end position="951"/>
    </location>
</feature>
<feature type="transmembrane region" description="Helical" evidence="10">
    <location>
        <begin position="460"/>
        <end position="485"/>
    </location>
</feature>
<feature type="transmembrane region" description="Helical" evidence="10">
    <location>
        <begin position="322"/>
        <end position="346"/>
    </location>
</feature>
<feature type="transmembrane region" description="Helical" evidence="10">
    <location>
        <begin position="108"/>
        <end position="126"/>
    </location>
</feature>
<feature type="transmembrane region" description="Helical" evidence="10">
    <location>
        <begin position="859"/>
        <end position="881"/>
    </location>
</feature>
<feature type="transmembrane region" description="Helical" evidence="10">
    <location>
        <begin position="298"/>
        <end position="316"/>
    </location>
</feature>
<feature type="transmembrane region" description="Helical" evidence="10">
    <location>
        <begin position="270"/>
        <end position="291"/>
    </location>
</feature>
<sequence>MPLLTLVALPFLGSLIAALLPANARNAESSLAGVIALVCAVQAALYFPEIAAGGVIRQELEWLPSLGLNFTLRMDGFAWMFSMLVLGIGALVVLYARYYMSPADPVPRFFAFLLAFMGAMSGVVLSGNLIQIALFWELTSLFSFLLIGYWHHRRDARRGARMALTVTGAGGLCLMAGLLVLGHIVGSYDLDTVLAAGAQVRSHPLYATALVLILLGAFSKSAQFPFHFWLPHAMAAPTPVSAYLHSATMVKAGVFLLARLWPVLSGTDEWFWIVTGTGLITLLLGGFCAIFQNDLKGVLAYSTISHLGLITTLLGLNSPMAAVAAVFHIINHATFKASLFMAVGIVDHETGTRDMQRLSGLRRYMPVTATLTMVAGAAMAGVPLLNGFISKEMFFSEAVFLTAEPWFDQLLPAAAVIAGVFSVAYSLRFTVDVFFGPNTCSELPRQPHEPPHWMRVPVELLVLACLVVGTVPQWSISAVLNSAAAPVVGGTLPAFDLAVWHGFNVPLQMSLVAMLGGIALYWVLRKPIASGRIRQTPLFGHLNGKRLFRTLMALCSAGARHAVRLLGTQRMQPQMALLMLVTVLAAVLPFWLRVNPPGAWWVGDRQPLTFSPTFALLWAVGIAAAFGAAWQAKYHRLTALALMSVAGLVTVITFAWFSAPDLALTQLSVEAVTTVLFMLGLRWLPKRLEEHVDRQSLAKRIKARARRSRDLLVALAAGSGMAVLSYAMMTRPFPQSISPFFLERAIPEGGGANVVNVMLVDFRGFDTLGEITVLGTVALTVYALLRRFRPAPESVILPSQQQAVPADLKTDLVNAQTAADTAHGYLLVPAVLMRLLLPIAAVIAVYFFMRGHNEPGGGFVAGLVLSTAFIVQYIVSGTQWVEAHMHLAPQRWIAAGLLVASATGLGSLWFGYPFLTTHMFHLDLPVLGKIHVASALFYDIGVFTLVVGSTLLILTALGHQSVRGRRQPARDTEGDH</sequence>
<feature type="transmembrane region" description="Helical" evidence="10">
    <location>
        <begin position="367"/>
        <end position="389"/>
    </location>
</feature>
<evidence type="ECO:0000256" key="1">
    <source>
        <dbReference type="ARBA" id="ARBA00004651"/>
    </source>
</evidence>
<dbReference type="InterPro" id="IPR001516">
    <property type="entry name" value="Proton_antipo_N"/>
</dbReference>
<keyword evidence="8 10" id="KW-0472">Membrane</keyword>
<dbReference type="PANTHER" id="PTHR43373:SF1">
    <property type="entry name" value="NA(+)_H(+) ANTIPORTER SUBUNIT A"/>
    <property type="match status" value="1"/>
</dbReference>
<evidence type="ECO:0000259" key="11">
    <source>
        <dbReference type="Pfam" id="PF00361"/>
    </source>
</evidence>
<feature type="transmembrane region" description="Helical" evidence="10">
    <location>
        <begin position="575"/>
        <end position="592"/>
    </location>
</feature>
<evidence type="ECO:0000256" key="4">
    <source>
        <dbReference type="ARBA" id="ARBA00022475"/>
    </source>
</evidence>
<dbReference type="InterPro" id="IPR046806">
    <property type="entry name" value="MrpA_C/MbhE"/>
</dbReference>
<feature type="transmembrane region" description="Helical" evidence="10">
    <location>
        <begin position="663"/>
        <end position="684"/>
    </location>
</feature>
<feature type="transmembrane region" description="Helical" evidence="10">
    <location>
        <begin position="409"/>
        <end position="427"/>
    </location>
</feature>
<evidence type="ECO:0000259" key="15">
    <source>
        <dbReference type="Pfam" id="PF20501"/>
    </source>
</evidence>
<dbReference type="GO" id="GO:0005886">
    <property type="term" value="C:plasma membrane"/>
    <property type="evidence" value="ECO:0007669"/>
    <property type="project" value="UniProtKB-SubCell"/>
</dbReference>
<evidence type="ECO:0000259" key="12">
    <source>
        <dbReference type="Pfam" id="PF00662"/>
    </source>
</evidence>
<dbReference type="GO" id="GO:0015297">
    <property type="term" value="F:antiporter activity"/>
    <property type="evidence" value="ECO:0007669"/>
    <property type="project" value="UniProtKB-KW"/>
</dbReference>
<feature type="transmembrane region" description="Helical" evidence="10">
    <location>
        <begin position="893"/>
        <end position="915"/>
    </location>
</feature>
<evidence type="ECO:0000256" key="6">
    <source>
        <dbReference type="ARBA" id="ARBA00022989"/>
    </source>
</evidence>
<keyword evidence="6 10" id="KW-1133">Transmembrane helix</keyword>
<feature type="domain" description="NADH-Ubiquinone oxidoreductase (complex I) chain 5 N-terminal" evidence="12">
    <location>
        <begin position="65"/>
        <end position="110"/>
    </location>
</feature>
<evidence type="ECO:0000313" key="17">
    <source>
        <dbReference type="Proteomes" id="UP000269265"/>
    </source>
</evidence>
<dbReference type="NCBIfam" id="NF009288">
    <property type="entry name" value="PRK12648.1"/>
    <property type="match status" value="1"/>
</dbReference>
<keyword evidence="7" id="KW-0406">Ion transport</keyword>
<feature type="transmembrane region" description="Helical" evidence="10">
    <location>
        <begin position="505"/>
        <end position="524"/>
    </location>
</feature>
<accession>A0A426VG17</accession>
<feature type="transmembrane region" description="Helical" evidence="10">
    <location>
        <begin position="711"/>
        <end position="729"/>
    </location>
</feature>
<comment type="subcellular location">
    <subcellularLocation>
        <location evidence="1">Cell membrane</location>
        <topology evidence="1">Multi-pass membrane protein</topology>
    </subcellularLocation>
    <subcellularLocation>
        <location evidence="9">Membrane</location>
        <topology evidence="9">Multi-pass membrane protein</topology>
    </subcellularLocation>
</comment>
<evidence type="ECO:0000256" key="2">
    <source>
        <dbReference type="ARBA" id="ARBA00022448"/>
    </source>
</evidence>